<reference evidence="4 5" key="1">
    <citation type="submission" date="2020-08" db="EMBL/GenBank/DDBJ databases">
        <title>Genome public.</title>
        <authorList>
            <person name="Liu C."/>
            <person name="Sun Q."/>
        </authorList>
    </citation>
    <scope>NUCLEOTIDE SEQUENCE [LARGE SCALE GENOMIC DNA]</scope>
    <source>
        <strain evidence="4 5">NSJ-26</strain>
    </source>
</reference>
<organism evidence="4 5">
    <name type="scientific">Wansuia hejianensis</name>
    <dbReference type="NCBI Taxonomy" id="2763667"/>
    <lineage>
        <taxon>Bacteria</taxon>
        <taxon>Bacillati</taxon>
        <taxon>Bacillota</taxon>
        <taxon>Clostridia</taxon>
        <taxon>Lachnospirales</taxon>
        <taxon>Lachnospiraceae</taxon>
        <taxon>Wansuia</taxon>
    </lineage>
</organism>
<comment type="caution">
    <text evidence="4">The sequence shown here is derived from an EMBL/GenBank/DDBJ whole genome shotgun (WGS) entry which is preliminary data.</text>
</comment>
<dbReference type="GO" id="GO:0005737">
    <property type="term" value="C:cytoplasm"/>
    <property type="evidence" value="ECO:0007669"/>
    <property type="project" value="TreeGrafter"/>
</dbReference>
<dbReference type="PANTHER" id="PTHR13774:SF39">
    <property type="entry name" value="BIOSYNTHESIS PROTEIN, PUTATIVE-RELATED"/>
    <property type="match status" value="1"/>
</dbReference>
<evidence type="ECO:0000256" key="3">
    <source>
        <dbReference type="PIRSR" id="PIRSR016184-1"/>
    </source>
</evidence>
<evidence type="ECO:0000313" key="4">
    <source>
        <dbReference type="EMBL" id="MBC8590893.1"/>
    </source>
</evidence>
<protein>
    <submittedName>
        <fullName evidence="4">PhzF family phenazine biosynthesis protein</fullName>
    </submittedName>
</protein>
<evidence type="ECO:0000313" key="5">
    <source>
        <dbReference type="Proteomes" id="UP000601522"/>
    </source>
</evidence>
<dbReference type="SUPFAM" id="SSF54506">
    <property type="entry name" value="Diaminopimelate epimerase-like"/>
    <property type="match status" value="1"/>
</dbReference>
<gene>
    <name evidence="4" type="ORF">H8689_07185</name>
</gene>
<feature type="active site" evidence="3">
    <location>
        <position position="46"/>
    </location>
</feature>
<dbReference type="Pfam" id="PF02567">
    <property type="entry name" value="PhzC-PhzF"/>
    <property type="match status" value="1"/>
</dbReference>
<sequence>MEIIIYQVDVFTSEAFCGNPAGVITDARDLSTIEMQKIAKEINATETAFVLPLDDDLYNIRYFTPDCEIDLCGHGTIATFYTLALKGYIKPLANGIKKVYQKTNLGKFPVEIYFFNEKVEQVIIELAEPKYIRRVEDLGPVLEAMDLKESDVGLKEGYISPEIISIGIDFLILPVKSKEILDSIQIDIRKMKKISKDLNVTGIHAFYLPEKDSETVYSRNFSPVVGINEESATGTANGGLLYYLYKNNLTNKNYITSLQGESLDRPSEIYCYINKDGEEYSLKIGGKAKIVIDGIINF</sequence>
<dbReference type="Gene3D" id="3.10.310.10">
    <property type="entry name" value="Diaminopimelate Epimerase, Chain A, domain 1"/>
    <property type="match status" value="2"/>
</dbReference>
<keyword evidence="2" id="KW-0413">Isomerase</keyword>
<dbReference type="AlphaFoldDB" id="A0A926INP4"/>
<dbReference type="NCBIfam" id="TIGR00654">
    <property type="entry name" value="PhzF_family"/>
    <property type="match status" value="1"/>
</dbReference>
<dbReference type="GO" id="GO:0016853">
    <property type="term" value="F:isomerase activity"/>
    <property type="evidence" value="ECO:0007669"/>
    <property type="project" value="UniProtKB-KW"/>
</dbReference>
<dbReference type="PIRSF" id="PIRSF016184">
    <property type="entry name" value="PhzC_PhzF"/>
    <property type="match status" value="1"/>
</dbReference>
<comment type="similarity">
    <text evidence="1">Belongs to the PhzF family.</text>
</comment>
<keyword evidence="5" id="KW-1185">Reference proteome</keyword>
<dbReference type="InterPro" id="IPR003719">
    <property type="entry name" value="Phenazine_PhzF-like"/>
</dbReference>
<evidence type="ECO:0000256" key="2">
    <source>
        <dbReference type="ARBA" id="ARBA00023235"/>
    </source>
</evidence>
<dbReference type="Proteomes" id="UP000601522">
    <property type="component" value="Unassembled WGS sequence"/>
</dbReference>
<evidence type="ECO:0000256" key="1">
    <source>
        <dbReference type="ARBA" id="ARBA00008270"/>
    </source>
</evidence>
<dbReference type="PANTHER" id="PTHR13774">
    <property type="entry name" value="PHENAZINE BIOSYNTHESIS PROTEIN"/>
    <property type="match status" value="1"/>
</dbReference>
<dbReference type="EMBL" id="JACRTK010000003">
    <property type="protein sequence ID" value="MBC8590893.1"/>
    <property type="molecule type" value="Genomic_DNA"/>
</dbReference>
<name>A0A926INP4_9FIRM</name>
<dbReference type="RefSeq" id="WP_249323735.1">
    <property type="nucleotide sequence ID" value="NZ_JACRTK010000003.1"/>
</dbReference>
<proteinExistence type="inferred from homology"/>
<accession>A0A926INP4</accession>